<evidence type="ECO:0000256" key="1">
    <source>
        <dbReference type="ARBA" id="ARBA00022801"/>
    </source>
</evidence>
<dbReference type="AlphaFoldDB" id="A0A939TWG3"/>
<name>A0A939TWG3_9MICO</name>
<dbReference type="InterPro" id="IPR023186">
    <property type="entry name" value="IUNH"/>
</dbReference>
<dbReference type="InterPro" id="IPR036452">
    <property type="entry name" value="Ribo_hydro-like"/>
</dbReference>
<dbReference type="Pfam" id="PF01156">
    <property type="entry name" value="IU_nuc_hydro"/>
    <property type="match status" value="1"/>
</dbReference>
<gene>
    <name evidence="4" type="ORF">J5V96_03775</name>
</gene>
<dbReference type="PANTHER" id="PTHR12304">
    <property type="entry name" value="INOSINE-URIDINE PREFERRING NUCLEOSIDE HYDROLASE"/>
    <property type="match status" value="1"/>
</dbReference>
<reference evidence="4" key="1">
    <citation type="submission" date="2021-03" db="EMBL/GenBank/DDBJ databases">
        <title>Microbacterium sp. nov., a novel actinobacterium isolated from cow dung.</title>
        <authorList>
            <person name="Zhang L."/>
        </authorList>
    </citation>
    <scope>NUCLEOTIDE SEQUENCE</scope>
    <source>
        <strain evidence="4">NEAU-LLB</strain>
    </source>
</reference>
<keyword evidence="2" id="KW-0326">Glycosidase</keyword>
<proteinExistence type="predicted"/>
<dbReference type="SUPFAM" id="SSF53590">
    <property type="entry name" value="Nucleoside hydrolase"/>
    <property type="match status" value="1"/>
</dbReference>
<protein>
    <submittedName>
        <fullName evidence="4">Nucleoside hydrolase</fullName>
    </submittedName>
</protein>
<dbReference type="Gene3D" id="3.90.245.10">
    <property type="entry name" value="Ribonucleoside hydrolase-like"/>
    <property type="match status" value="1"/>
</dbReference>
<dbReference type="PANTHER" id="PTHR12304:SF4">
    <property type="entry name" value="URIDINE NUCLEOSIDASE"/>
    <property type="match status" value="1"/>
</dbReference>
<dbReference type="GO" id="GO:0005829">
    <property type="term" value="C:cytosol"/>
    <property type="evidence" value="ECO:0007669"/>
    <property type="project" value="TreeGrafter"/>
</dbReference>
<dbReference type="EMBL" id="JAGFOA010000001">
    <property type="protein sequence ID" value="MBO3662627.1"/>
    <property type="molecule type" value="Genomic_DNA"/>
</dbReference>
<organism evidence="4 5">
    <name type="scientific">Microbacterium stercoris</name>
    <dbReference type="NCBI Taxonomy" id="2820289"/>
    <lineage>
        <taxon>Bacteria</taxon>
        <taxon>Bacillati</taxon>
        <taxon>Actinomycetota</taxon>
        <taxon>Actinomycetes</taxon>
        <taxon>Micrococcales</taxon>
        <taxon>Microbacteriaceae</taxon>
        <taxon>Microbacterium</taxon>
    </lineage>
</organism>
<sequence length="315" mass="33585">MIPVILDVDTGIDDALAILFALAHPELDVRAITCVDGNTSLDQVVANTLAVLDAAGADEIPVAAGAREPLIELSREAAWVHGADGLAETRLPASARKPVEVHAVELLRRTLADAPEPLTLITLAPMTNIALLIRMHPEVVPRIARIVFMGGSASRGNATAVAEFNVWHDPEAAFIVLNSGVPLTMYGLDVFERVVVDPDRIARLRSSEHPAEQLAGRLLGYTAVHPASGETFTYAMIGDAGAVAAVAAPELLRFENLPAQVELAGGHSRGHLIVDRREPGEGDYVAARPWPRADVALEVDAEAMVALFLDTLRRV</sequence>
<dbReference type="GO" id="GO:0008477">
    <property type="term" value="F:purine nucleosidase activity"/>
    <property type="evidence" value="ECO:0007669"/>
    <property type="project" value="TreeGrafter"/>
</dbReference>
<keyword evidence="1 4" id="KW-0378">Hydrolase</keyword>
<comment type="caution">
    <text evidence="4">The sequence shown here is derived from an EMBL/GenBank/DDBJ whole genome shotgun (WGS) entry which is preliminary data.</text>
</comment>
<dbReference type="Proteomes" id="UP000680132">
    <property type="component" value="Unassembled WGS sequence"/>
</dbReference>
<evidence type="ECO:0000256" key="2">
    <source>
        <dbReference type="ARBA" id="ARBA00023295"/>
    </source>
</evidence>
<accession>A0A939TWG3</accession>
<keyword evidence="5" id="KW-1185">Reference proteome</keyword>
<dbReference type="InterPro" id="IPR001910">
    <property type="entry name" value="Inosine/uridine_hydrolase_dom"/>
</dbReference>
<dbReference type="RefSeq" id="WP_208500282.1">
    <property type="nucleotide sequence ID" value="NZ_JAGFOA010000001.1"/>
</dbReference>
<evidence type="ECO:0000313" key="4">
    <source>
        <dbReference type="EMBL" id="MBO3662627.1"/>
    </source>
</evidence>
<evidence type="ECO:0000313" key="5">
    <source>
        <dbReference type="Proteomes" id="UP000680132"/>
    </source>
</evidence>
<evidence type="ECO:0000259" key="3">
    <source>
        <dbReference type="Pfam" id="PF01156"/>
    </source>
</evidence>
<feature type="domain" description="Inosine/uridine-preferring nucleoside hydrolase" evidence="3">
    <location>
        <begin position="4"/>
        <end position="304"/>
    </location>
</feature>
<dbReference type="GO" id="GO:0006152">
    <property type="term" value="P:purine nucleoside catabolic process"/>
    <property type="evidence" value="ECO:0007669"/>
    <property type="project" value="TreeGrafter"/>
</dbReference>